<feature type="domain" description="Adt-1/2-like" evidence="2">
    <location>
        <begin position="135"/>
        <end position="209"/>
    </location>
</feature>
<evidence type="ECO:0000313" key="4">
    <source>
        <dbReference type="WBParaSite" id="Hba_01555"/>
    </source>
</evidence>
<keyword evidence="3" id="KW-1185">Reference proteome</keyword>
<evidence type="ECO:0000256" key="1">
    <source>
        <dbReference type="SAM" id="Phobius"/>
    </source>
</evidence>
<evidence type="ECO:0000313" key="3">
    <source>
        <dbReference type="Proteomes" id="UP000095283"/>
    </source>
</evidence>
<keyword evidence="1" id="KW-0472">Membrane</keyword>
<evidence type="ECO:0000259" key="2">
    <source>
        <dbReference type="Pfam" id="PF25379"/>
    </source>
</evidence>
<feature type="transmembrane region" description="Helical" evidence="1">
    <location>
        <begin position="12"/>
        <end position="32"/>
    </location>
</feature>
<protein>
    <submittedName>
        <fullName evidence="4">ADAM_CR_2 domain-containing protein</fullName>
    </submittedName>
</protein>
<name>A0A1I7WA44_HETBA</name>
<sequence>MKEKMKTTRHEEAMVLLITIYGNKLTVVLIMVSRFCDVCSMIWCGNGEGIIRSSHPALEGSYCGSSKSDVVLDNAVNQGKIRMELTAYKIKLDMMYTHQSAISASSPNNGGFKCKGGSVRGVRSKTEVCSGLSVEEYATEICSHLRNNGNASISLYSGEGIQFIQSPCKVWCVLSKSNNIRTVSNFPDGTPCAEHQYCIKGECMPLLCNGSTITASTLDCVLRSSSVEWSVSSSCVPGNCGQRGEANAHITDAKPGSLSRVLTRCLISCESRGYPLVYPLPVSMSHSVTHSPVSKRSCRRSPIPEECKISSFLTVGSPHLGKYLKSNLNIYIYIYIYIFEQFIDCRSFLPFSCNISLSLFNSLL</sequence>
<proteinExistence type="predicted"/>
<keyword evidence="1" id="KW-1133">Transmembrane helix</keyword>
<dbReference type="AlphaFoldDB" id="A0A1I7WA44"/>
<organism evidence="3 4">
    <name type="scientific">Heterorhabditis bacteriophora</name>
    <name type="common">Entomopathogenic nematode worm</name>
    <dbReference type="NCBI Taxonomy" id="37862"/>
    <lineage>
        <taxon>Eukaryota</taxon>
        <taxon>Metazoa</taxon>
        <taxon>Ecdysozoa</taxon>
        <taxon>Nematoda</taxon>
        <taxon>Chromadorea</taxon>
        <taxon>Rhabditida</taxon>
        <taxon>Rhabditina</taxon>
        <taxon>Rhabditomorpha</taxon>
        <taxon>Strongyloidea</taxon>
        <taxon>Heterorhabditidae</taxon>
        <taxon>Heterorhabditis</taxon>
    </lineage>
</organism>
<accession>A0A1I7WA44</accession>
<dbReference type="Gene3D" id="3.40.1620.60">
    <property type="match status" value="1"/>
</dbReference>
<reference evidence="4" key="1">
    <citation type="submission" date="2016-11" db="UniProtKB">
        <authorList>
            <consortium name="WormBaseParasite"/>
        </authorList>
    </citation>
    <scope>IDENTIFICATION</scope>
</reference>
<dbReference type="WBParaSite" id="Hba_01555">
    <property type="protein sequence ID" value="Hba_01555"/>
    <property type="gene ID" value="Hba_01555"/>
</dbReference>
<dbReference type="Proteomes" id="UP000095283">
    <property type="component" value="Unplaced"/>
</dbReference>
<keyword evidence="1" id="KW-0812">Transmembrane</keyword>
<dbReference type="Pfam" id="PF25379">
    <property type="entry name" value="Adt-1"/>
    <property type="match status" value="1"/>
</dbReference>
<dbReference type="InterPro" id="IPR057401">
    <property type="entry name" value="Adt-1/2-like_dom"/>
</dbReference>